<evidence type="ECO:0000313" key="4">
    <source>
        <dbReference type="EMBL" id="NMP32868.1"/>
    </source>
</evidence>
<comment type="similarity">
    <text evidence="2">Belongs to the FlgN family.</text>
</comment>
<proteinExistence type="inferred from homology"/>
<dbReference type="EMBL" id="JABBXH010000005">
    <property type="protein sequence ID" value="NMP32868.1"/>
    <property type="molecule type" value="Genomic_DNA"/>
</dbReference>
<keyword evidence="3" id="KW-1005">Bacterial flagellum biogenesis</keyword>
<dbReference type="Pfam" id="PF05130">
    <property type="entry name" value="FlgN"/>
    <property type="match status" value="1"/>
</dbReference>
<evidence type="ECO:0000313" key="5">
    <source>
        <dbReference type="Proteomes" id="UP000568664"/>
    </source>
</evidence>
<name>A0A7Y0Q7Y3_9GAMM</name>
<dbReference type="GO" id="GO:0044780">
    <property type="term" value="P:bacterial-type flagellum assembly"/>
    <property type="evidence" value="ECO:0007669"/>
    <property type="project" value="InterPro"/>
</dbReference>
<gene>
    <name evidence="4" type="ORF">HII17_15025</name>
</gene>
<dbReference type="AlphaFoldDB" id="A0A7Y0Q7Y3"/>
<keyword evidence="4" id="KW-0969">Cilium</keyword>
<reference evidence="4 5" key="1">
    <citation type="submission" date="2020-04" db="EMBL/GenBank/DDBJ databases">
        <title>Thalassotalea sp. M1531, isolated from the surface of marine red alga.</title>
        <authorList>
            <person name="Pang L."/>
            <person name="Lu D.-C."/>
        </authorList>
    </citation>
    <scope>NUCLEOTIDE SEQUENCE [LARGE SCALE GENOMIC DNA]</scope>
    <source>
        <strain evidence="4 5">M1531</strain>
    </source>
</reference>
<sequence>MTESASHQLLNKQLEQLHALESLLAEEKEALTKHNPEVLSAITTKKHELLLAIESFDANIGSNLQFIEDKKQGHLDNKLAEIQEVLKHCKELNEVNGQIIHHSELAVERMKNTLLERHSKSTMTYDAKGKKSAGLSSLDIKA</sequence>
<dbReference type="SUPFAM" id="SSF140566">
    <property type="entry name" value="FlgN-like"/>
    <property type="match status" value="1"/>
</dbReference>
<evidence type="ECO:0000256" key="2">
    <source>
        <dbReference type="ARBA" id="ARBA00007703"/>
    </source>
</evidence>
<keyword evidence="5" id="KW-1185">Reference proteome</keyword>
<protein>
    <submittedName>
        <fullName evidence="4">Flagellar protein FlgN</fullName>
    </submittedName>
</protein>
<evidence type="ECO:0000256" key="3">
    <source>
        <dbReference type="ARBA" id="ARBA00022795"/>
    </source>
</evidence>
<organism evidence="4 5">
    <name type="scientific">Thalassotalea algicola</name>
    <dbReference type="NCBI Taxonomy" id="2716224"/>
    <lineage>
        <taxon>Bacteria</taxon>
        <taxon>Pseudomonadati</taxon>
        <taxon>Pseudomonadota</taxon>
        <taxon>Gammaproteobacteria</taxon>
        <taxon>Alteromonadales</taxon>
        <taxon>Colwelliaceae</taxon>
        <taxon>Thalassotalea</taxon>
    </lineage>
</organism>
<evidence type="ECO:0000256" key="1">
    <source>
        <dbReference type="ARBA" id="ARBA00002397"/>
    </source>
</evidence>
<dbReference type="Proteomes" id="UP000568664">
    <property type="component" value="Unassembled WGS sequence"/>
</dbReference>
<dbReference type="RefSeq" id="WP_169076193.1">
    <property type="nucleotide sequence ID" value="NZ_JABBXH010000005.1"/>
</dbReference>
<comment type="caution">
    <text evidence="4">The sequence shown here is derived from an EMBL/GenBank/DDBJ whole genome shotgun (WGS) entry which is preliminary data.</text>
</comment>
<dbReference type="InterPro" id="IPR007809">
    <property type="entry name" value="FlgN-like"/>
</dbReference>
<dbReference type="InterPro" id="IPR036679">
    <property type="entry name" value="FlgN-like_sf"/>
</dbReference>
<keyword evidence="4" id="KW-0282">Flagellum</keyword>
<accession>A0A7Y0Q7Y3</accession>
<dbReference type="Gene3D" id="1.20.58.300">
    <property type="entry name" value="FlgN-like"/>
    <property type="match status" value="1"/>
</dbReference>
<keyword evidence="4" id="KW-0966">Cell projection</keyword>
<comment type="function">
    <text evidence="1">Required for the efficient initiation of filament assembly.</text>
</comment>